<dbReference type="PROSITE" id="PS50303">
    <property type="entry name" value="PUM_HD"/>
    <property type="match status" value="1"/>
</dbReference>
<name>A0A0F7SJS8_PHARH</name>
<dbReference type="GO" id="GO:0010608">
    <property type="term" value="P:post-transcriptional regulation of gene expression"/>
    <property type="evidence" value="ECO:0007669"/>
    <property type="project" value="TreeGrafter"/>
</dbReference>
<dbReference type="InterPro" id="IPR016024">
    <property type="entry name" value="ARM-type_fold"/>
</dbReference>
<dbReference type="GO" id="GO:0005737">
    <property type="term" value="C:cytoplasm"/>
    <property type="evidence" value="ECO:0007669"/>
    <property type="project" value="TreeGrafter"/>
</dbReference>
<proteinExistence type="predicted"/>
<evidence type="ECO:0000259" key="4">
    <source>
        <dbReference type="PROSITE" id="PS50303"/>
    </source>
</evidence>
<dbReference type="InterPro" id="IPR001313">
    <property type="entry name" value="Pumilio_RNA-bd_rpt"/>
</dbReference>
<dbReference type="InterPro" id="IPR011989">
    <property type="entry name" value="ARM-like"/>
</dbReference>
<dbReference type="EMBL" id="LN483167">
    <property type="protein sequence ID" value="CDZ97192.1"/>
    <property type="molecule type" value="Genomic_DNA"/>
</dbReference>
<evidence type="ECO:0000256" key="3">
    <source>
        <dbReference type="SAM" id="Coils"/>
    </source>
</evidence>
<feature type="repeat" description="Pumilio" evidence="2">
    <location>
        <begin position="261"/>
        <end position="298"/>
    </location>
</feature>
<protein>
    <submittedName>
        <fullName evidence="5">Translational repressor Pumilio/PUF3 and related RNA-binding proteins (Puf superfamily)</fullName>
    </submittedName>
</protein>
<evidence type="ECO:0000256" key="1">
    <source>
        <dbReference type="ARBA" id="ARBA00022737"/>
    </source>
</evidence>
<evidence type="ECO:0000313" key="5">
    <source>
        <dbReference type="EMBL" id="CDZ97192.1"/>
    </source>
</evidence>
<dbReference type="PROSITE" id="PS50302">
    <property type="entry name" value="PUM"/>
    <property type="match status" value="2"/>
</dbReference>
<feature type="domain" description="PUM-HD" evidence="4">
    <location>
        <begin position="159"/>
        <end position="514"/>
    </location>
</feature>
<dbReference type="AlphaFoldDB" id="A0A0F7SJS8"/>
<keyword evidence="1" id="KW-0677">Repeat</keyword>
<evidence type="ECO:0000256" key="2">
    <source>
        <dbReference type="PROSITE-ProRule" id="PRU00317"/>
    </source>
</evidence>
<keyword evidence="3" id="KW-0175">Coiled coil</keyword>
<dbReference type="PANTHER" id="PTHR12537">
    <property type="entry name" value="RNA BINDING PROTEIN PUMILIO-RELATED"/>
    <property type="match status" value="1"/>
</dbReference>
<accession>A0A0F7SJS8</accession>
<dbReference type="PANTHER" id="PTHR12537:SF48">
    <property type="entry name" value="MEIOTIC COILED-COIL PROTEIN 2"/>
    <property type="match status" value="1"/>
</dbReference>
<dbReference type="SUPFAM" id="SSF48371">
    <property type="entry name" value="ARM repeat"/>
    <property type="match status" value="1"/>
</dbReference>
<feature type="repeat" description="Pumilio" evidence="2">
    <location>
        <begin position="225"/>
        <end position="260"/>
    </location>
</feature>
<sequence length="522" mass="58081">MFAMHDSIYDPADDIISHHDVFHLDRRPSLPHAFSYNSGLLSRPEKDLMAPSKDMALELMSRKIQQMEAKLNNQTAMMLQLRDENVVLKERYDNNVRDDVSRSLSPPYSVHSAQSFGFESRRDCRTEPGTPVDTAVKCAIGVIGENDFSTRMYEPDPEVVAKILSQSCSYSLVLPSEYRALTWTLANRTQRSAQEGHALKFAVNFLISRVHQLRGQPMENVVHQAILSELMGLAQTANGNYLVQQLIECGGASTRMDVYEAVRDNLLKLSNDKYGTHVVCKIAEYSEIRAVLIPDLIKIGVAETFQTGARRLWKAIFKGSSRANEMAVFDTIITEMRGNWTECATSTENGTISVQQVFETWPAPTYMEPVFVEIMENISRIANGGWGHFLISKILANPSTNLRSIILMALLESPSPVAVGHHGISFLRTALLELGRPGVEAYVDNLCTVKKGGHAPQIVEIAGTVVGPGHISFLWTMLTDAEKNKIKDACRNHIVSIRGSQSGNNLLRQLGLMPSNVIPKLR</sequence>
<dbReference type="Gene3D" id="1.25.10.10">
    <property type="entry name" value="Leucine-rich Repeat Variant"/>
    <property type="match status" value="1"/>
</dbReference>
<dbReference type="InterPro" id="IPR033133">
    <property type="entry name" value="PUM-HD"/>
</dbReference>
<reference evidence="5" key="1">
    <citation type="submission" date="2014-08" db="EMBL/GenBank/DDBJ databases">
        <authorList>
            <person name="Sharma Rahul"/>
            <person name="Thines Marco"/>
        </authorList>
    </citation>
    <scope>NUCLEOTIDE SEQUENCE</scope>
</reference>
<feature type="coiled-coil region" evidence="3">
    <location>
        <begin position="57"/>
        <end position="84"/>
    </location>
</feature>
<organism evidence="5">
    <name type="scientific">Phaffia rhodozyma</name>
    <name type="common">Yeast</name>
    <name type="synonym">Xanthophyllomyces dendrorhous</name>
    <dbReference type="NCBI Taxonomy" id="264483"/>
    <lineage>
        <taxon>Eukaryota</taxon>
        <taxon>Fungi</taxon>
        <taxon>Dikarya</taxon>
        <taxon>Basidiomycota</taxon>
        <taxon>Agaricomycotina</taxon>
        <taxon>Tremellomycetes</taxon>
        <taxon>Cystofilobasidiales</taxon>
        <taxon>Mrakiaceae</taxon>
        <taxon>Phaffia</taxon>
    </lineage>
</organism>
<dbReference type="SMART" id="SM00025">
    <property type="entry name" value="Pumilio"/>
    <property type="match status" value="2"/>
</dbReference>
<dbReference type="GO" id="GO:0003730">
    <property type="term" value="F:mRNA 3'-UTR binding"/>
    <property type="evidence" value="ECO:0007669"/>
    <property type="project" value="TreeGrafter"/>
</dbReference>